<name>A0ABD3HKW1_9MARC</name>
<comment type="caution">
    <text evidence="1">The sequence shown here is derived from an EMBL/GenBank/DDBJ whole genome shotgun (WGS) entry which is preliminary data.</text>
</comment>
<sequence>MDLRTLNYELILSKSSPLSLRTHQTYLPDESNVSATVYRRDKDGVLRSSDSRISLLILEALRKEDELEHVEIGLGEIPLTNGSIKKLTDEFTIDLLWSARSVHASRYFKLDILHRQILTVALDCIKEEGSLIKVLEWKAVAYQSVRVNPYMKPGPENSPYENFIDSLVTVPCCRKVFRSPNGSLVEQERSSEDLYGQILAAVSGGLSGMNLRILECLGLHFVFHGTNQAVMDSILKTGLLPLFRRSGNCDKDWFGVDYRASAGYSKATTKPAAAIDKVLLFLVLDPDVELGKPSQVTSKSNLYQLPLAEIFLK</sequence>
<dbReference type="EMBL" id="JBJQOH010000004">
    <property type="protein sequence ID" value="KAL3690019.1"/>
    <property type="molecule type" value="Genomic_DNA"/>
</dbReference>
<organism evidence="1 2">
    <name type="scientific">Riccia sorocarpa</name>
    <dbReference type="NCBI Taxonomy" id="122646"/>
    <lineage>
        <taxon>Eukaryota</taxon>
        <taxon>Viridiplantae</taxon>
        <taxon>Streptophyta</taxon>
        <taxon>Embryophyta</taxon>
        <taxon>Marchantiophyta</taxon>
        <taxon>Marchantiopsida</taxon>
        <taxon>Marchantiidae</taxon>
        <taxon>Marchantiales</taxon>
        <taxon>Ricciaceae</taxon>
        <taxon>Riccia</taxon>
    </lineage>
</organism>
<reference evidence="1 2" key="1">
    <citation type="submission" date="2024-09" db="EMBL/GenBank/DDBJ databases">
        <title>Chromosome-scale assembly of Riccia sorocarpa.</title>
        <authorList>
            <person name="Paukszto L."/>
        </authorList>
    </citation>
    <scope>NUCLEOTIDE SEQUENCE [LARGE SCALE GENOMIC DNA]</scope>
    <source>
        <strain evidence="1">LP-2024</strain>
        <tissue evidence="1">Aerial parts of the thallus</tissue>
    </source>
</reference>
<dbReference type="AlphaFoldDB" id="A0ABD3HKW1"/>
<protein>
    <submittedName>
        <fullName evidence="1">Uncharacterized protein</fullName>
    </submittedName>
</protein>
<evidence type="ECO:0000313" key="2">
    <source>
        <dbReference type="Proteomes" id="UP001633002"/>
    </source>
</evidence>
<proteinExistence type="predicted"/>
<evidence type="ECO:0000313" key="1">
    <source>
        <dbReference type="EMBL" id="KAL3690019.1"/>
    </source>
</evidence>
<dbReference type="Proteomes" id="UP001633002">
    <property type="component" value="Unassembled WGS sequence"/>
</dbReference>
<gene>
    <name evidence="1" type="ORF">R1sor_016328</name>
</gene>
<accession>A0ABD3HKW1</accession>
<keyword evidence="2" id="KW-1185">Reference proteome</keyword>